<keyword evidence="2" id="KW-0808">Transferase</keyword>
<evidence type="ECO:0000313" key="6">
    <source>
        <dbReference type="Proteomes" id="UP000187203"/>
    </source>
</evidence>
<dbReference type="InterPro" id="IPR042086">
    <property type="entry name" value="MeTrfase_capping"/>
</dbReference>
<dbReference type="EMBL" id="AWUE01019192">
    <property type="protein sequence ID" value="OMO75608.1"/>
    <property type="molecule type" value="Genomic_DNA"/>
</dbReference>
<dbReference type="OrthoDB" id="1523883at2759"/>
<comment type="caution">
    <text evidence="5">The sequence shown here is derived from an EMBL/GenBank/DDBJ whole genome shotgun (WGS) entry which is preliminary data.</text>
</comment>
<dbReference type="Proteomes" id="UP000187203">
    <property type="component" value="Unassembled WGS sequence"/>
</dbReference>
<evidence type="ECO:0000313" key="5">
    <source>
        <dbReference type="EMBL" id="OMO75608.1"/>
    </source>
</evidence>
<evidence type="ECO:0000256" key="1">
    <source>
        <dbReference type="ARBA" id="ARBA00022603"/>
    </source>
</evidence>
<keyword evidence="6" id="KW-1185">Reference proteome</keyword>
<sequence length="234" mass="26818">MKVEQVLHMNGGVGNDSYAKNSSYQAPKPKELDIETGAASNKGNICVAKTTPPNVYKAYLEQFQRDFTLFLKCRADEIVPGGRMLLTTMGSIKSNDPLSIWEFVGLKLNQMVSEGLIEEEKMESFDLPYYAATKEEVKKVIEVEESFTIQRLEAFNMDWDDYIKKADKKLDKTERAAIMARDIRAVGEPILASHFGKEIMDDLFRRFEEDVLDYMEAHHCQYISMVISLIKKDY</sequence>
<evidence type="ECO:0000256" key="2">
    <source>
        <dbReference type="ARBA" id="ARBA00022679"/>
    </source>
</evidence>
<evidence type="ECO:0000256" key="3">
    <source>
        <dbReference type="ARBA" id="ARBA00022723"/>
    </source>
</evidence>
<dbReference type="AlphaFoldDB" id="A0A1R3HZ31"/>
<gene>
    <name evidence="5" type="ORF">COLO4_25971</name>
</gene>
<dbReference type="Pfam" id="PF03492">
    <property type="entry name" value="Methyltransf_7"/>
    <property type="match status" value="1"/>
</dbReference>
<dbReference type="GO" id="GO:0046872">
    <property type="term" value="F:metal ion binding"/>
    <property type="evidence" value="ECO:0007669"/>
    <property type="project" value="UniProtKB-KW"/>
</dbReference>
<keyword evidence="4" id="KW-0460">Magnesium</keyword>
<proteinExistence type="predicted"/>
<dbReference type="InterPro" id="IPR005299">
    <property type="entry name" value="MeTrfase_7"/>
</dbReference>
<reference evidence="6" key="1">
    <citation type="submission" date="2013-09" db="EMBL/GenBank/DDBJ databases">
        <title>Corchorus olitorius genome sequencing.</title>
        <authorList>
            <person name="Alam M."/>
            <person name="Haque M.S."/>
            <person name="Islam M.S."/>
            <person name="Emdad E.M."/>
            <person name="Islam M.M."/>
            <person name="Ahmed B."/>
            <person name="Halim A."/>
            <person name="Hossen Q.M.M."/>
            <person name="Hossain M.Z."/>
            <person name="Ahmed R."/>
            <person name="Khan M.M."/>
            <person name="Islam R."/>
            <person name="Rashid M.M."/>
            <person name="Khan S.A."/>
            <person name="Rahman M.S."/>
            <person name="Alam M."/>
            <person name="Yahiya A.S."/>
            <person name="Khan M.S."/>
            <person name="Azam M.S."/>
            <person name="Haque T."/>
            <person name="Lashkar M.Z.H."/>
            <person name="Akhand A.I."/>
            <person name="Morshed G."/>
            <person name="Roy S."/>
            <person name="Uddin K.S."/>
            <person name="Rabeya T."/>
            <person name="Hossain A.S."/>
            <person name="Chowdhury A."/>
            <person name="Snigdha A.R."/>
            <person name="Mortoza M.S."/>
            <person name="Matin S.A."/>
            <person name="Hoque S.M.E."/>
            <person name="Islam M.K."/>
            <person name="Roy D.K."/>
            <person name="Haider R."/>
            <person name="Moosa M.M."/>
            <person name="Elias S.M."/>
            <person name="Hasan A.M."/>
            <person name="Jahan S."/>
            <person name="Shafiuddin M."/>
            <person name="Mahmood N."/>
            <person name="Shommy N.S."/>
        </authorList>
    </citation>
    <scope>NUCLEOTIDE SEQUENCE [LARGE SCALE GENOMIC DNA]</scope>
    <source>
        <strain evidence="6">cv. O-4</strain>
    </source>
</reference>
<dbReference type="Gene3D" id="1.10.1200.270">
    <property type="entry name" value="Methyltransferase, alpha-helical capping domain"/>
    <property type="match status" value="3"/>
</dbReference>
<dbReference type="InterPro" id="IPR029063">
    <property type="entry name" value="SAM-dependent_MTases_sf"/>
</dbReference>
<keyword evidence="3" id="KW-0479">Metal-binding</keyword>
<dbReference type="SUPFAM" id="SSF53335">
    <property type="entry name" value="S-adenosyl-L-methionine-dependent methyltransferases"/>
    <property type="match status" value="1"/>
</dbReference>
<dbReference type="GO" id="GO:0032259">
    <property type="term" value="P:methylation"/>
    <property type="evidence" value="ECO:0007669"/>
    <property type="project" value="UniProtKB-KW"/>
</dbReference>
<accession>A0A1R3HZ31</accession>
<protein>
    <submittedName>
        <fullName evidence="5">SAM dependent carboxyl methyltransferase</fullName>
    </submittedName>
</protein>
<evidence type="ECO:0000256" key="4">
    <source>
        <dbReference type="ARBA" id="ARBA00022842"/>
    </source>
</evidence>
<dbReference type="GO" id="GO:0008168">
    <property type="term" value="F:methyltransferase activity"/>
    <property type="evidence" value="ECO:0007669"/>
    <property type="project" value="UniProtKB-KW"/>
</dbReference>
<organism evidence="5 6">
    <name type="scientific">Corchorus olitorius</name>
    <dbReference type="NCBI Taxonomy" id="93759"/>
    <lineage>
        <taxon>Eukaryota</taxon>
        <taxon>Viridiplantae</taxon>
        <taxon>Streptophyta</taxon>
        <taxon>Embryophyta</taxon>
        <taxon>Tracheophyta</taxon>
        <taxon>Spermatophyta</taxon>
        <taxon>Magnoliopsida</taxon>
        <taxon>eudicotyledons</taxon>
        <taxon>Gunneridae</taxon>
        <taxon>Pentapetalae</taxon>
        <taxon>rosids</taxon>
        <taxon>malvids</taxon>
        <taxon>Malvales</taxon>
        <taxon>Malvaceae</taxon>
        <taxon>Grewioideae</taxon>
        <taxon>Apeibeae</taxon>
        <taxon>Corchorus</taxon>
    </lineage>
</organism>
<name>A0A1R3HZ31_9ROSI</name>
<dbReference type="PANTHER" id="PTHR31009">
    <property type="entry name" value="S-ADENOSYL-L-METHIONINE:CARBOXYL METHYLTRANSFERASE FAMILY PROTEIN"/>
    <property type="match status" value="1"/>
</dbReference>
<keyword evidence="1 5" id="KW-0489">Methyltransferase</keyword>